<dbReference type="InterPro" id="IPR038522">
    <property type="entry name" value="T4/T6SS_DotU_sf"/>
</dbReference>
<dbReference type="Pfam" id="PF09850">
    <property type="entry name" value="DotU"/>
    <property type="match status" value="1"/>
</dbReference>
<dbReference type="PANTHER" id="PTHR38033:SF1">
    <property type="entry name" value="DOTU FAMILY TYPE IV_VI SECRETION SYSTEM PROTEIN"/>
    <property type="match status" value="1"/>
</dbReference>
<comment type="caution">
    <text evidence="2">The sequence shown here is derived from an EMBL/GenBank/DDBJ whole genome shotgun (WGS) entry which is preliminary data.</text>
</comment>
<dbReference type="PANTHER" id="PTHR38033">
    <property type="entry name" value="MEMBRANE PROTEIN-RELATED"/>
    <property type="match status" value="1"/>
</dbReference>
<name>A0A0W0TGK5_9GAMM</name>
<evidence type="ECO:0000313" key="2">
    <source>
        <dbReference type="EMBL" id="KTC94751.1"/>
    </source>
</evidence>
<dbReference type="Gene3D" id="1.25.40.590">
    <property type="entry name" value="Type IV / VI secretion system, DotU"/>
    <property type="match status" value="1"/>
</dbReference>
<dbReference type="OrthoDB" id="345640at2"/>
<dbReference type="STRING" id="45065.Lgee_2279"/>
<dbReference type="InterPro" id="IPR017732">
    <property type="entry name" value="T4/T6SS_DotU"/>
</dbReference>
<dbReference type="AlphaFoldDB" id="A0A0W0TGK5"/>
<keyword evidence="3" id="KW-1185">Reference proteome</keyword>
<dbReference type="Proteomes" id="UP000054785">
    <property type="component" value="Unassembled WGS sequence"/>
</dbReference>
<reference evidence="2 3" key="1">
    <citation type="submission" date="2015-11" db="EMBL/GenBank/DDBJ databases">
        <title>Genomic analysis of 38 Legionella species identifies large and diverse effector repertoires.</title>
        <authorList>
            <person name="Burstein D."/>
            <person name="Amaro F."/>
            <person name="Zusman T."/>
            <person name="Lifshitz Z."/>
            <person name="Cohen O."/>
            <person name="Gilbert J.A."/>
            <person name="Pupko T."/>
            <person name="Shuman H.A."/>
            <person name="Segal G."/>
        </authorList>
    </citation>
    <scope>NUCLEOTIDE SEQUENCE [LARGE SCALE GENOMIC DNA]</scope>
    <source>
        <strain evidence="2 3">ATCC 49504</strain>
    </source>
</reference>
<feature type="domain" description="Type IV / VI secretion system DotU" evidence="1">
    <location>
        <begin position="40"/>
        <end position="241"/>
    </location>
</feature>
<dbReference type="RefSeq" id="WP_028387430.1">
    <property type="nucleotide sequence ID" value="NZ_CAAAHN010000017.1"/>
</dbReference>
<accession>A0A0W0TGK5</accession>
<proteinExistence type="predicted"/>
<protein>
    <submittedName>
        <fullName evidence="2">IcmH (DotU)</fullName>
    </submittedName>
</protein>
<evidence type="ECO:0000313" key="3">
    <source>
        <dbReference type="Proteomes" id="UP000054785"/>
    </source>
</evidence>
<dbReference type="NCBIfam" id="NF038228">
    <property type="entry name" value="IcmH_DotU_IVB"/>
    <property type="match status" value="1"/>
</dbReference>
<dbReference type="NCBIfam" id="TIGR03349">
    <property type="entry name" value="IV_VI_DotU"/>
    <property type="match status" value="1"/>
</dbReference>
<organism evidence="2 3">
    <name type="scientific">Legionella geestiana</name>
    <dbReference type="NCBI Taxonomy" id="45065"/>
    <lineage>
        <taxon>Bacteria</taxon>
        <taxon>Pseudomonadati</taxon>
        <taxon>Pseudomonadota</taxon>
        <taxon>Gammaproteobacteria</taxon>
        <taxon>Legionellales</taxon>
        <taxon>Legionellaceae</taxon>
        <taxon>Legionella</taxon>
    </lineage>
</organism>
<dbReference type="PATRIC" id="fig|45065.4.peg.2476"/>
<dbReference type="EMBL" id="LNYC01000080">
    <property type="protein sequence ID" value="KTC94751.1"/>
    <property type="molecule type" value="Genomic_DNA"/>
</dbReference>
<sequence length="262" mass="29278">MAAELQSAFIAGRLAVPATHKAPQGYYRSRLFATPVVNNPLVAAASPLLSMLERLCVSPSLPALPVIHDNIEHELLAFHSKLASLACPAELEAIARYLLCATIDELLAKNYLRLYGQVTEFKAFTPVSADSHGPERHFFDIVRAIREHPAQYLDLVELAYFCLIAGFEGEHHLQANGRQTLDNLTEDLYQLVRQYRVPKPHQLLKENVSTPHFQKRSKRPLILAMACATTLFTLTWVVSHVMLESKARDVLSHHTVLARAGN</sequence>
<gene>
    <name evidence="2" type="ORF">Lgee_2279</name>
</gene>
<evidence type="ECO:0000259" key="1">
    <source>
        <dbReference type="Pfam" id="PF09850"/>
    </source>
</evidence>